<dbReference type="GO" id="GO:0000976">
    <property type="term" value="F:transcription cis-regulatory region binding"/>
    <property type="evidence" value="ECO:0007669"/>
    <property type="project" value="TreeGrafter"/>
</dbReference>
<keyword evidence="3" id="KW-0804">Transcription</keyword>
<dbReference type="GO" id="GO:0003700">
    <property type="term" value="F:DNA-binding transcription factor activity"/>
    <property type="evidence" value="ECO:0007669"/>
    <property type="project" value="TreeGrafter"/>
</dbReference>
<sequence length="334" mass="37294">MTIDHIAARSGFSKATVSRVINHEGSVKPSTAAKIEQVIQELGYTPNTIASALSGGKSRTIGVLLPDIITEYYSALLMGIDTVAEEKNYNILLKTRNSRKVLMDLAQSNRVDAFIIRNNGLQPIDHDFLVTLRRKGIPFLFIGKPMEEHCPAILIDNVGGARQMAHHYAEHGFRRILFIAGPEENLDSNDRIYGFRLGLSEKGIEPEQFDVVHGDFAKNSGHEIAREMLEDKKYDAIFAANDHMALGAIVYCRSKGIRVPEDLAVTGFDDTFFAQFLLPSLTTVQQPMYEIGTQAMESIIQLIERPVSHEHRIILPTRLQVRQSCGCCQENVDI</sequence>
<protein>
    <submittedName>
        <fullName evidence="5">Putative Catabolite control protein A</fullName>
    </submittedName>
</protein>
<organism evidence="5">
    <name type="scientific">uncultured spirochete</name>
    <dbReference type="NCBI Taxonomy" id="156406"/>
    <lineage>
        <taxon>Bacteria</taxon>
        <taxon>Pseudomonadati</taxon>
        <taxon>Spirochaetota</taxon>
        <taxon>Spirochaetia</taxon>
        <taxon>Spirochaetales</taxon>
        <taxon>environmental samples</taxon>
    </lineage>
</organism>
<evidence type="ECO:0000256" key="3">
    <source>
        <dbReference type="ARBA" id="ARBA00023163"/>
    </source>
</evidence>
<feature type="domain" description="HTH lacI-type" evidence="4">
    <location>
        <begin position="1"/>
        <end position="55"/>
    </location>
</feature>
<dbReference type="InterPro" id="IPR028082">
    <property type="entry name" value="Peripla_BP_I"/>
</dbReference>
<name>A0A3P3XQW7_9SPIR</name>
<dbReference type="PANTHER" id="PTHR30146">
    <property type="entry name" value="LACI-RELATED TRANSCRIPTIONAL REPRESSOR"/>
    <property type="match status" value="1"/>
</dbReference>
<dbReference type="PROSITE" id="PS50932">
    <property type="entry name" value="HTH_LACI_2"/>
    <property type="match status" value="1"/>
</dbReference>
<evidence type="ECO:0000256" key="1">
    <source>
        <dbReference type="ARBA" id="ARBA00023015"/>
    </source>
</evidence>
<dbReference type="InterPro" id="IPR046335">
    <property type="entry name" value="LacI/GalR-like_sensor"/>
</dbReference>
<dbReference type="SUPFAM" id="SSF47413">
    <property type="entry name" value="lambda repressor-like DNA-binding domains"/>
    <property type="match status" value="1"/>
</dbReference>
<evidence type="ECO:0000259" key="4">
    <source>
        <dbReference type="PROSITE" id="PS50932"/>
    </source>
</evidence>
<dbReference type="EMBL" id="FWDO01000005">
    <property type="protein sequence ID" value="SLM18637.1"/>
    <property type="molecule type" value="Genomic_DNA"/>
</dbReference>
<keyword evidence="2" id="KW-0238">DNA-binding</keyword>
<keyword evidence="1" id="KW-0805">Transcription regulation</keyword>
<reference evidence="5" key="1">
    <citation type="submission" date="2017-02" db="EMBL/GenBank/DDBJ databases">
        <authorList>
            <person name="Regsiter A."/>
            <person name="William W."/>
        </authorList>
    </citation>
    <scope>NUCLEOTIDE SEQUENCE</scope>
    <source>
        <strain evidence="5">BdmA 4</strain>
    </source>
</reference>
<gene>
    <name evidence="5" type="ORF">SPIRO4BDMA_50152</name>
</gene>
<dbReference type="InterPro" id="IPR010982">
    <property type="entry name" value="Lambda_DNA-bd_dom_sf"/>
</dbReference>
<dbReference type="Gene3D" id="1.10.260.40">
    <property type="entry name" value="lambda repressor-like DNA-binding domains"/>
    <property type="match status" value="1"/>
</dbReference>
<dbReference type="SUPFAM" id="SSF53822">
    <property type="entry name" value="Periplasmic binding protein-like I"/>
    <property type="match status" value="1"/>
</dbReference>
<dbReference type="CDD" id="cd06267">
    <property type="entry name" value="PBP1_LacI_sugar_binding-like"/>
    <property type="match status" value="1"/>
</dbReference>
<proteinExistence type="predicted"/>
<dbReference type="AlphaFoldDB" id="A0A3P3XQW7"/>
<evidence type="ECO:0000313" key="5">
    <source>
        <dbReference type="EMBL" id="SLM18637.1"/>
    </source>
</evidence>
<evidence type="ECO:0000256" key="2">
    <source>
        <dbReference type="ARBA" id="ARBA00023125"/>
    </source>
</evidence>
<dbReference type="Pfam" id="PF13377">
    <property type="entry name" value="Peripla_BP_3"/>
    <property type="match status" value="1"/>
</dbReference>
<accession>A0A3P3XQW7</accession>
<dbReference type="SMART" id="SM00354">
    <property type="entry name" value="HTH_LACI"/>
    <property type="match status" value="1"/>
</dbReference>
<dbReference type="PANTHER" id="PTHR30146:SF109">
    <property type="entry name" value="HTH-TYPE TRANSCRIPTIONAL REGULATOR GALS"/>
    <property type="match status" value="1"/>
</dbReference>
<dbReference type="InterPro" id="IPR000843">
    <property type="entry name" value="HTH_LacI"/>
</dbReference>
<dbReference type="Pfam" id="PF00356">
    <property type="entry name" value="LacI"/>
    <property type="match status" value="1"/>
</dbReference>
<dbReference type="CDD" id="cd01392">
    <property type="entry name" value="HTH_LacI"/>
    <property type="match status" value="1"/>
</dbReference>
<dbReference type="Gene3D" id="3.40.50.2300">
    <property type="match status" value="2"/>
</dbReference>